<feature type="transmembrane region" description="Helical" evidence="10">
    <location>
        <begin position="643"/>
        <end position="665"/>
    </location>
</feature>
<dbReference type="STRING" id="1344418.A0A1D2VC94"/>
<dbReference type="InParanoid" id="A0A1D2VC94"/>
<evidence type="ECO:0000256" key="7">
    <source>
        <dbReference type="ARBA" id="ARBA00022840"/>
    </source>
</evidence>
<feature type="domain" description="ABC transporter" evidence="11">
    <location>
        <begin position="115"/>
        <end position="394"/>
    </location>
</feature>
<evidence type="ECO:0000256" key="2">
    <source>
        <dbReference type="ARBA" id="ARBA00006012"/>
    </source>
</evidence>
<feature type="transmembrane region" description="Helical" evidence="10">
    <location>
        <begin position="533"/>
        <end position="553"/>
    </location>
</feature>
<accession>A0A1D2VC94</accession>
<feature type="transmembrane region" description="Helical" evidence="10">
    <location>
        <begin position="503"/>
        <end position="526"/>
    </location>
</feature>
<dbReference type="SUPFAM" id="SSF52540">
    <property type="entry name" value="P-loop containing nucleoside triphosphate hydrolases"/>
    <property type="match status" value="2"/>
</dbReference>
<feature type="transmembrane region" description="Helical" evidence="10">
    <location>
        <begin position="1208"/>
        <end position="1227"/>
    </location>
</feature>
<dbReference type="GO" id="GO:0016887">
    <property type="term" value="F:ATP hydrolysis activity"/>
    <property type="evidence" value="ECO:0007669"/>
    <property type="project" value="InterPro"/>
</dbReference>
<dbReference type="InterPro" id="IPR003439">
    <property type="entry name" value="ABC_transporter-like_ATP-bd"/>
</dbReference>
<dbReference type="Pfam" id="PF19055">
    <property type="entry name" value="ABC2_membrane_7"/>
    <property type="match status" value="2"/>
</dbReference>
<dbReference type="RefSeq" id="XP_020045553.1">
    <property type="nucleotide sequence ID" value="XM_020193814.1"/>
</dbReference>
<dbReference type="Pfam" id="PF00005">
    <property type="entry name" value="ABC_tran"/>
    <property type="match status" value="2"/>
</dbReference>
<feature type="transmembrane region" description="Helical" evidence="10">
    <location>
        <begin position="1175"/>
        <end position="1196"/>
    </location>
</feature>
<feature type="transmembrane region" description="Helical" evidence="10">
    <location>
        <begin position="1289"/>
        <end position="1312"/>
    </location>
</feature>
<dbReference type="OrthoDB" id="245989at2759"/>
<dbReference type="GeneID" id="30967450"/>
<dbReference type="Pfam" id="PF01061">
    <property type="entry name" value="ABC2_membrane"/>
    <property type="match status" value="2"/>
</dbReference>
<evidence type="ECO:0000313" key="12">
    <source>
        <dbReference type="EMBL" id="ODV59246.1"/>
    </source>
</evidence>
<dbReference type="InterPro" id="IPR034001">
    <property type="entry name" value="ABCG_PDR_1"/>
</dbReference>
<dbReference type="InterPro" id="IPR010929">
    <property type="entry name" value="PDR_CDR_ABC"/>
</dbReference>
<dbReference type="InterPro" id="IPR034003">
    <property type="entry name" value="ABCG_PDR_2"/>
</dbReference>
<dbReference type="InterPro" id="IPR013525">
    <property type="entry name" value="ABC2_TM"/>
</dbReference>
<dbReference type="FunCoup" id="A0A1D2VC94">
    <property type="interactions" value="233"/>
</dbReference>
<dbReference type="PANTHER" id="PTHR19241">
    <property type="entry name" value="ATP-BINDING CASSETTE TRANSPORTER"/>
    <property type="match status" value="1"/>
</dbReference>
<feature type="transmembrane region" description="Helical" evidence="10">
    <location>
        <begin position="1247"/>
        <end position="1277"/>
    </location>
</feature>
<proteinExistence type="inferred from homology"/>
<dbReference type="InterPro" id="IPR043926">
    <property type="entry name" value="ABCG_dom"/>
</dbReference>
<dbReference type="InterPro" id="IPR027417">
    <property type="entry name" value="P-loop_NTPase"/>
</dbReference>
<keyword evidence="3" id="KW-0813">Transport</keyword>
<evidence type="ECO:0000256" key="5">
    <source>
        <dbReference type="ARBA" id="ARBA00022737"/>
    </source>
</evidence>
<evidence type="ECO:0000256" key="4">
    <source>
        <dbReference type="ARBA" id="ARBA00022692"/>
    </source>
</evidence>
<dbReference type="GO" id="GO:0005524">
    <property type="term" value="F:ATP binding"/>
    <property type="evidence" value="ECO:0007669"/>
    <property type="project" value="UniProtKB-KW"/>
</dbReference>
<dbReference type="InterPro" id="IPR017871">
    <property type="entry name" value="ABC_transporter-like_CS"/>
</dbReference>
<dbReference type="Proteomes" id="UP000095038">
    <property type="component" value="Unassembled WGS sequence"/>
</dbReference>
<evidence type="ECO:0000256" key="10">
    <source>
        <dbReference type="SAM" id="Phobius"/>
    </source>
</evidence>
<dbReference type="GO" id="GO:0016020">
    <property type="term" value="C:membrane"/>
    <property type="evidence" value="ECO:0007669"/>
    <property type="project" value="UniProtKB-SubCell"/>
</dbReference>
<organism evidence="12 13">
    <name type="scientific">Ascoidea rubescens DSM 1968</name>
    <dbReference type="NCBI Taxonomy" id="1344418"/>
    <lineage>
        <taxon>Eukaryota</taxon>
        <taxon>Fungi</taxon>
        <taxon>Dikarya</taxon>
        <taxon>Ascomycota</taxon>
        <taxon>Saccharomycotina</taxon>
        <taxon>Saccharomycetes</taxon>
        <taxon>Ascoideaceae</taxon>
        <taxon>Ascoidea</taxon>
    </lineage>
</organism>
<keyword evidence="8 10" id="KW-1133">Transmembrane helix</keyword>
<dbReference type="CDD" id="cd03233">
    <property type="entry name" value="ABCG_PDR_domain1"/>
    <property type="match status" value="1"/>
</dbReference>
<keyword evidence="13" id="KW-1185">Reference proteome</keyword>
<reference evidence="13" key="1">
    <citation type="submission" date="2016-05" db="EMBL/GenBank/DDBJ databases">
        <title>Comparative genomics of biotechnologically important yeasts.</title>
        <authorList>
            <consortium name="DOE Joint Genome Institute"/>
            <person name="Riley R."/>
            <person name="Haridas S."/>
            <person name="Wolfe K.H."/>
            <person name="Lopes M.R."/>
            <person name="Hittinger C.T."/>
            <person name="Goker M."/>
            <person name="Salamov A."/>
            <person name="Wisecaver J."/>
            <person name="Long T.M."/>
            <person name="Aerts A.L."/>
            <person name="Barry K."/>
            <person name="Choi C."/>
            <person name="Clum A."/>
            <person name="Coughlan A.Y."/>
            <person name="Deshpande S."/>
            <person name="Douglass A.P."/>
            <person name="Hanson S.J."/>
            <person name="Klenk H.-P."/>
            <person name="Labutti K."/>
            <person name="Lapidus A."/>
            <person name="Lindquist E."/>
            <person name="Lipzen A."/>
            <person name="Meier-Kolthoff J.P."/>
            <person name="Ohm R.A."/>
            <person name="Otillar R.P."/>
            <person name="Pangilinan J."/>
            <person name="Peng Y."/>
            <person name="Rokas A."/>
            <person name="Rosa C.A."/>
            <person name="Scheuner C."/>
            <person name="Sibirny A.A."/>
            <person name="Slot J.C."/>
            <person name="Stielow J.B."/>
            <person name="Sun H."/>
            <person name="Kurtzman C.P."/>
            <person name="Blackwell M."/>
            <person name="Grigoriev I.V."/>
            <person name="Jeffries T.W."/>
        </authorList>
    </citation>
    <scope>NUCLEOTIDE SEQUENCE [LARGE SCALE GENOMIC DNA]</scope>
    <source>
        <strain evidence="13">DSM 1968</strain>
    </source>
</reference>
<dbReference type="Pfam" id="PF06422">
    <property type="entry name" value="PDR_CDR"/>
    <property type="match status" value="2"/>
</dbReference>
<keyword evidence="7" id="KW-0067">ATP-binding</keyword>
<feature type="transmembrane region" description="Helical" evidence="10">
    <location>
        <begin position="1442"/>
        <end position="1463"/>
    </location>
</feature>
<dbReference type="Gene3D" id="3.40.50.300">
    <property type="entry name" value="P-loop containing nucleotide triphosphate hydrolases"/>
    <property type="match status" value="2"/>
</dbReference>
<dbReference type="Pfam" id="PF14510">
    <property type="entry name" value="ABC_trans_N"/>
    <property type="match status" value="1"/>
</dbReference>
<protein>
    <recommendedName>
        <fullName evidence="11">ABC transporter domain-containing protein</fullName>
    </recommendedName>
</protein>
<dbReference type="FunFam" id="3.40.50.300:FF:000054">
    <property type="entry name" value="ABC multidrug transporter atrF"/>
    <property type="match status" value="1"/>
</dbReference>
<evidence type="ECO:0000256" key="9">
    <source>
        <dbReference type="ARBA" id="ARBA00023136"/>
    </source>
</evidence>
<feature type="transmembrane region" description="Helical" evidence="10">
    <location>
        <begin position="1318"/>
        <end position="1338"/>
    </location>
</feature>
<dbReference type="PROSITE" id="PS00211">
    <property type="entry name" value="ABC_TRANSPORTER_1"/>
    <property type="match status" value="1"/>
</dbReference>
<dbReference type="InterPro" id="IPR003593">
    <property type="entry name" value="AAA+_ATPase"/>
</dbReference>
<evidence type="ECO:0000256" key="6">
    <source>
        <dbReference type="ARBA" id="ARBA00022741"/>
    </source>
</evidence>
<feature type="transmembrane region" description="Helical" evidence="10">
    <location>
        <begin position="615"/>
        <end position="637"/>
    </location>
</feature>
<dbReference type="PROSITE" id="PS50893">
    <property type="entry name" value="ABC_TRANSPORTER_2"/>
    <property type="match status" value="2"/>
</dbReference>
<keyword evidence="6" id="KW-0547">Nucleotide-binding</keyword>
<keyword evidence="4 10" id="KW-0812">Transmembrane</keyword>
<dbReference type="CDD" id="cd03232">
    <property type="entry name" value="ABCG_PDR_domain2"/>
    <property type="match status" value="1"/>
</dbReference>
<feature type="domain" description="ABC transporter" evidence="11">
    <location>
        <begin position="832"/>
        <end position="1081"/>
    </location>
</feature>
<sequence>MNPSHSDTDSTVESFYGDPLKDNANNLDRIITNASYQIASTEDYGDLVRIVTSQNAHQQGGVLDRLESLARTLSTRTVRDGPLTIDPDDFDLQTILRTVVRISDKDGIHLRQAGVRFKNVTTTGIDALTSSAETALDLLTAPFTIHKKIKSVRHPSIRDIISNVNGLVKAGEMCLVLGRPGAGCSTFLKSIAGETNQYVSSTGDISFDGIPHDIMMKDFKADVVYNPELDVHFPHLTVDQTLKFAISCKIPEIRPNNSTRDQYITALRDILTTVFGLNHVKNTKVGNDYVRGVSGGQRKRVSIAEALASRACIYCWDNATRGLDSSTALEYAQAIRVSTNLLKSAALVTIYQAGENIYETFDKVTVLYEGRQIYFGPVQNAKHYFEKMGFQCPNRQSTPEFLTAITDPIGRIPQPGMEHKVPRNALEFEDYWLKSDEYQQLMAEIAEYDAEHNEEATKQLFELSTEQSKKKSKRKNSKYTITILEQFKLCTMRGFQRVIGDSAYTITQVVANVIQSLIVGSLFYNLQNSTISAYSKGGTLFFCVLHFTFLGLAEVSNSFDNRPIILKQKGYTLYHPAAEAIASVLTDIPTKLLSLFSFSIVVYFMVNFDREAGKFFVFVLFLFMTSSIMTCLFQSIAAFSPTIAAANSFSGVGMLAVIVYTGFVIKMHDMHWALKWISYINPVTYGFESLISNEFHGLHMNCANTVPSGPGYENVSSENQVCAAAGAIAGQAFVLGDDYIESSYDYSYSHLWRNFGILVGFWIFFILLSAIGLEILKPVNAGGDRLLFKKGADVSLVNDEKKKASDIESGSSGTVNKLEEDEKNNAENFENLRGKDIFMWKNVDYVIPTKDGNTIKLLDNVQGYIKPGTLTALMGESGAGKTTLLNVLSQRVSFGVITGDMLANGRPLDSSFQRSTGYVQQQDLHISELTVRESLQFAARLRRPQSVPEEEKLSYVETVIDLLSMRSYADAVVGDPGSGLNVEQRKKLSIGVELVAKPSLLLFLDEPTSGLDSQSSWAIVKLMRQLAHAGQSILCTIHQPSATLFEQFDRLLLLRKGGQTVYFGDIGKSSRTILDYFEGNGARTCGIKENPAEYVLEAIGAGATASVDEDWHQKWMKSPECIQTNKYIEFLIQDGLSKPINESDPELRNKFATPYFTQFKYVLRRTFTQFYRDPIYLKSKFFLLILGGLFIGWTFYNIRPNLSGLQNCLFAVFMSLTISAPLINQIQERAIASRELFEARESASNTYHWSTLLFSQFITEIPYCIVAFTLFFCCFYFPLKMDNTAPFAGYYYFILCTVFQFYYISFGLWVIYMAPDLPSASIITSLLFSFMLNFCGVLQQQSLMPGFWTFMYKVSPYTYFVQSLVSVLLHNFEVKCNASDLTYFNPPEGQTCAEFSNDFIQSAGGYISNPDDTTQCGYCSFLTGDAFMATFNIKWSQRWRNLGFFCIYIFFNLFAMVFCYYFFRVKQFKMPSLFKKKAKN</sequence>
<gene>
    <name evidence="12" type="ORF">ASCRUDRAFT_77323</name>
</gene>
<feature type="transmembrane region" description="Helical" evidence="10">
    <location>
        <begin position="592"/>
        <end position="608"/>
    </location>
</feature>
<comment type="subcellular location">
    <subcellularLocation>
        <location evidence="1">Membrane</location>
        <topology evidence="1">Multi-pass membrane protein</topology>
    </subcellularLocation>
</comment>
<keyword evidence="9 10" id="KW-0472">Membrane</keyword>
<dbReference type="EMBL" id="KV454487">
    <property type="protein sequence ID" value="ODV59246.1"/>
    <property type="molecule type" value="Genomic_DNA"/>
</dbReference>
<dbReference type="InterPro" id="IPR029481">
    <property type="entry name" value="ABC_trans_N"/>
</dbReference>
<dbReference type="SMART" id="SM00382">
    <property type="entry name" value="AAA"/>
    <property type="match status" value="2"/>
</dbReference>
<name>A0A1D2VC94_9ASCO</name>
<keyword evidence="5" id="KW-0677">Repeat</keyword>
<dbReference type="GO" id="GO:0140359">
    <property type="term" value="F:ABC-type transporter activity"/>
    <property type="evidence" value="ECO:0007669"/>
    <property type="project" value="InterPro"/>
</dbReference>
<evidence type="ECO:0000256" key="3">
    <source>
        <dbReference type="ARBA" id="ARBA00022448"/>
    </source>
</evidence>
<evidence type="ECO:0000256" key="8">
    <source>
        <dbReference type="ARBA" id="ARBA00022989"/>
    </source>
</evidence>
<evidence type="ECO:0000256" key="1">
    <source>
        <dbReference type="ARBA" id="ARBA00004141"/>
    </source>
</evidence>
<feature type="transmembrane region" description="Helical" evidence="10">
    <location>
        <begin position="755"/>
        <end position="776"/>
    </location>
</feature>
<evidence type="ECO:0000259" key="11">
    <source>
        <dbReference type="PROSITE" id="PS50893"/>
    </source>
</evidence>
<comment type="similarity">
    <text evidence="2">Belongs to the ABC transporter superfamily. ABCG family. PDR (TC 3.A.1.205) subfamily.</text>
</comment>
<evidence type="ECO:0000313" key="13">
    <source>
        <dbReference type="Proteomes" id="UP000095038"/>
    </source>
</evidence>